<evidence type="ECO:0000313" key="3">
    <source>
        <dbReference type="Proteomes" id="UP001501102"/>
    </source>
</evidence>
<dbReference type="EMBL" id="BAAAXZ010000127">
    <property type="protein sequence ID" value="GAA2935389.1"/>
    <property type="molecule type" value="Genomic_DNA"/>
</dbReference>
<sequence length="476" mass="47487">MWAGLLRTQAAQAPAGVEGRAAEEPRELLGTHAVQQAGGEGARRGQAGIEQMGGGTPQVRYRPPVGGEGGRRAAAAAVLDPEVVAEAAPEVRRPVPPLAGSGAAVGLQQVGTEQGRPVGMGLDLAAVRPAGVGVGEIAVLADRRAQPGQAPLRGGEQRLQLLAGQAPPPRLGEHRREQERRFDARAARGQMGSGVPQGTGDAAPVGAGELGAGDGAQRPRGEPHAEGQRHPCRPQGLGGGEMAAAPGDAGGEVDVARDLPVAHEEGAQIVEGGGEQGGGPGVVTLRLGVAPGSTATGGGAGDGERPAGCVRPDAELDAPRAAGGQPYLPAQQSRRGQGVVGSRVGRHHRVQAGGRPAQAGGVHGGGELGGRGARGDGAQLGEVGPEGDLDPEPGLAGGSAAQRDALDALGVAEPLHGDGRVGSLVGGGAHRADETGPARVRQPPLEGHRFDAVHSDHATRQQAPPVPVENRRGPGR</sequence>
<protein>
    <submittedName>
        <fullName evidence="2">Uncharacterized protein</fullName>
    </submittedName>
</protein>
<feature type="compositionally biased region" description="Low complexity" evidence="1">
    <location>
        <begin position="351"/>
        <end position="360"/>
    </location>
</feature>
<feature type="compositionally biased region" description="Basic and acidic residues" evidence="1">
    <location>
        <begin position="446"/>
        <end position="459"/>
    </location>
</feature>
<evidence type="ECO:0000313" key="2">
    <source>
        <dbReference type="EMBL" id="GAA2935389.1"/>
    </source>
</evidence>
<reference evidence="2 3" key="1">
    <citation type="journal article" date="2019" name="Int. J. Syst. Evol. Microbiol.">
        <title>The Global Catalogue of Microorganisms (GCM) 10K type strain sequencing project: providing services to taxonomists for standard genome sequencing and annotation.</title>
        <authorList>
            <consortium name="The Broad Institute Genomics Platform"/>
            <consortium name="The Broad Institute Genome Sequencing Center for Infectious Disease"/>
            <person name="Wu L."/>
            <person name="Ma J."/>
        </authorList>
    </citation>
    <scope>NUCLEOTIDE SEQUENCE [LARGE SCALE GENOMIC DNA]</scope>
    <source>
        <strain evidence="2 3">JCM 4087</strain>
    </source>
</reference>
<feature type="region of interest" description="Disordered" evidence="1">
    <location>
        <begin position="186"/>
        <end position="249"/>
    </location>
</feature>
<feature type="compositionally biased region" description="Gly residues" evidence="1">
    <location>
        <begin position="361"/>
        <end position="372"/>
    </location>
</feature>
<feature type="region of interest" description="Disordered" evidence="1">
    <location>
        <begin position="1"/>
        <end position="68"/>
    </location>
</feature>
<dbReference type="Proteomes" id="UP001501102">
    <property type="component" value="Unassembled WGS sequence"/>
</dbReference>
<feature type="region of interest" description="Disordered" evidence="1">
    <location>
        <begin position="350"/>
        <end position="476"/>
    </location>
</feature>
<keyword evidence="3" id="KW-1185">Reference proteome</keyword>
<accession>A0ABN3X4Q6</accession>
<evidence type="ECO:0000256" key="1">
    <source>
        <dbReference type="SAM" id="MobiDB-lite"/>
    </source>
</evidence>
<feature type="compositionally biased region" description="Basic and acidic residues" evidence="1">
    <location>
        <begin position="217"/>
        <end position="229"/>
    </location>
</feature>
<gene>
    <name evidence="2" type="ORF">GCM10020221_33950</name>
</gene>
<comment type="caution">
    <text evidence="2">The sequence shown here is derived from an EMBL/GenBank/DDBJ whole genome shotgun (WGS) entry which is preliminary data.</text>
</comment>
<name>A0ABN3X4Q6_STRTU</name>
<organism evidence="2 3">
    <name type="scientific">Streptomyces thioluteus</name>
    <dbReference type="NCBI Taxonomy" id="66431"/>
    <lineage>
        <taxon>Bacteria</taxon>
        <taxon>Bacillati</taxon>
        <taxon>Actinomycetota</taxon>
        <taxon>Actinomycetes</taxon>
        <taxon>Kitasatosporales</taxon>
        <taxon>Streptomycetaceae</taxon>
        <taxon>Streptomyces</taxon>
    </lineage>
</organism>
<proteinExistence type="predicted"/>
<feature type="compositionally biased region" description="Basic and acidic residues" evidence="1">
    <location>
        <begin position="20"/>
        <end position="29"/>
    </location>
</feature>